<gene>
    <name evidence="1" type="ORF">C7S18_06195</name>
</gene>
<dbReference type="Proteomes" id="UP000241074">
    <property type="component" value="Chromosome"/>
</dbReference>
<evidence type="ECO:0000313" key="1">
    <source>
        <dbReference type="EMBL" id="AVP96816.1"/>
    </source>
</evidence>
<accession>A0A2P1PPQ2</accession>
<keyword evidence="2" id="KW-1185">Reference proteome</keyword>
<name>A0A2P1PPQ2_9GAMM</name>
<reference evidence="1 2" key="1">
    <citation type="submission" date="2018-03" db="EMBL/GenBank/DDBJ databases">
        <title>Ahniella affigens gen. nov., sp. nov., a gammaproteobacterium isolated from sandy soil near a stream.</title>
        <authorList>
            <person name="Ko Y."/>
            <person name="Kim J.-H."/>
        </authorList>
    </citation>
    <scope>NUCLEOTIDE SEQUENCE [LARGE SCALE GENOMIC DNA]</scope>
    <source>
        <strain evidence="1 2">D13</strain>
    </source>
</reference>
<dbReference type="KEGG" id="xba:C7S18_06195"/>
<reference evidence="1 2" key="2">
    <citation type="submission" date="2018-03" db="EMBL/GenBank/DDBJ databases">
        <authorList>
            <person name="Keele B.F."/>
        </authorList>
    </citation>
    <scope>NUCLEOTIDE SEQUENCE [LARGE SCALE GENOMIC DNA]</scope>
    <source>
        <strain evidence="1 2">D13</strain>
    </source>
</reference>
<organism evidence="1 2">
    <name type="scientific">Ahniella affigens</name>
    <dbReference type="NCBI Taxonomy" id="2021234"/>
    <lineage>
        <taxon>Bacteria</taxon>
        <taxon>Pseudomonadati</taxon>
        <taxon>Pseudomonadota</taxon>
        <taxon>Gammaproteobacteria</taxon>
        <taxon>Lysobacterales</taxon>
        <taxon>Rhodanobacteraceae</taxon>
        <taxon>Ahniella</taxon>
    </lineage>
</organism>
<dbReference type="EMBL" id="CP027860">
    <property type="protein sequence ID" value="AVP96816.1"/>
    <property type="molecule type" value="Genomic_DNA"/>
</dbReference>
<sequence length="126" mass="13699">MQRLGALPQSWPLATVVRPLRERQRTENPKPQRRCTENVRNLAPQCELHSLASKALRLNSAAAGRERLDGPSSRPAVRWNELLGAAATLASPVDSADQINHLGPVTASAHILKRPFGICLADDPLA</sequence>
<dbReference type="AlphaFoldDB" id="A0A2P1PPQ2"/>
<protein>
    <submittedName>
        <fullName evidence="1">Uncharacterized protein</fullName>
    </submittedName>
</protein>
<proteinExistence type="predicted"/>
<evidence type="ECO:0000313" key="2">
    <source>
        <dbReference type="Proteomes" id="UP000241074"/>
    </source>
</evidence>